<name>K1TBL2_9ZZZZ</name>
<organism evidence="1">
    <name type="scientific">human gut metagenome</name>
    <dbReference type="NCBI Taxonomy" id="408170"/>
    <lineage>
        <taxon>unclassified sequences</taxon>
        <taxon>metagenomes</taxon>
        <taxon>organismal metagenomes</taxon>
    </lineage>
</organism>
<comment type="caution">
    <text evidence="1">The sequence shown here is derived from an EMBL/GenBank/DDBJ whole genome shotgun (WGS) entry which is preliminary data.</text>
</comment>
<accession>K1TBL2</accession>
<dbReference type="AlphaFoldDB" id="K1TBL2"/>
<protein>
    <submittedName>
        <fullName evidence="1">Uncharacterized protein</fullName>
    </submittedName>
</protein>
<proteinExistence type="predicted"/>
<sequence>MDTKLLEKKMESISPFELKNRLIDMA</sequence>
<dbReference type="EMBL" id="AJWY01010055">
    <property type="protein sequence ID" value="EKC56611.1"/>
    <property type="molecule type" value="Genomic_DNA"/>
</dbReference>
<evidence type="ECO:0000313" key="1">
    <source>
        <dbReference type="EMBL" id="EKC56611.1"/>
    </source>
</evidence>
<feature type="non-terminal residue" evidence="1">
    <location>
        <position position="26"/>
    </location>
</feature>
<gene>
    <name evidence="1" type="ORF">LEA_14751</name>
</gene>
<reference evidence="1" key="1">
    <citation type="journal article" date="2013" name="Environ. Microbiol.">
        <title>Microbiota from the distal guts of lean and obese adolescents exhibit partial functional redundancy besides clear differences in community structure.</title>
        <authorList>
            <person name="Ferrer M."/>
            <person name="Ruiz A."/>
            <person name="Lanza F."/>
            <person name="Haange S.B."/>
            <person name="Oberbach A."/>
            <person name="Till H."/>
            <person name="Bargiela R."/>
            <person name="Campoy C."/>
            <person name="Segura M.T."/>
            <person name="Richter M."/>
            <person name="von Bergen M."/>
            <person name="Seifert J."/>
            <person name="Suarez A."/>
        </authorList>
    </citation>
    <scope>NUCLEOTIDE SEQUENCE</scope>
</reference>